<feature type="region of interest" description="Disordered" evidence="1">
    <location>
        <begin position="372"/>
        <end position="397"/>
    </location>
</feature>
<reference evidence="2" key="2">
    <citation type="submission" date="2021-08" db="EMBL/GenBank/DDBJ databases">
        <authorList>
            <person name="Eriksson T."/>
        </authorList>
    </citation>
    <scope>NUCLEOTIDE SEQUENCE</scope>
    <source>
        <strain evidence="2">Stoneville</strain>
        <tissue evidence="2">Whole head</tissue>
    </source>
</reference>
<feature type="compositionally biased region" description="Basic and acidic residues" evidence="1">
    <location>
        <begin position="275"/>
        <end position="288"/>
    </location>
</feature>
<evidence type="ECO:0000256" key="1">
    <source>
        <dbReference type="SAM" id="MobiDB-lite"/>
    </source>
</evidence>
<dbReference type="AlphaFoldDB" id="A0A8J6HLQ8"/>
<organism evidence="2 3">
    <name type="scientific">Tenebrio molitor</name>
    <name type="common">Yellow mealworm beetle</name>
    <dbReference type="NCBI Taxonomy" id="7067"/>
    <lineage>
        <taxon>Eukaryota</taxon>
        <taxon>Metazoa</taxon>
        <taxon>Ecdysozoa</taxon>
        <taxon>Arthropoda</taxon>
        <taxon>Hexapoda</taxon>
        <taxon>Insecta</taxon>
        <taxon>Pterygota</taxon>
        <taxon>Neoptera</taxon>
        <taxon>Endopterygota</taxon>
        <taxon>Coleoptera</taxon>
        <taxon>Polyphaga</taxon>
        <taxon>Cucujiformia</taxon>
        <taxon>Tenebrionidae</taxon>
        <taxon>Tenebrio</taxon>
    </lineage>
</organism>
<feature type="region of interest" description="Disordered" evidence="1">
    <location>
        <begin position="426"/>
        <end position="452"/>
    </location>
</feature>
<sequence>MSIPEPLRAELDPPSPTNRQKSLEPRRKFHVSIPEPHRAGLSTYYYDPNDQEGRAGHKTQIRCPDWAAEGRETQTFEGQHNIYFLPGNMQRRFARFLHLAGCDVAQDCGTLRVWLEEDHPGFREKFLRSRGSLPPWPGSTGLVPPRGGVAGIEELENGRILLSPVESCWSPCCDVNVKSRRGRLVIVGDARVAGPAAPRATGQPLLKFRTVPAVLELYRSRVVGERAERPKRAFPDSGVECSAKPTRAPPEDGERRTAPLDRSRRLHRNSWAITKKKEEETNKKEQGLHCRSAASQNRDTVRCRAFTDADEGLDVFYSVPKGCYFAQPRLKGEKLKTRFDIGLLPMPDEGLDVFCCVLNGCYFAQPRLKGDENRTTKKKHHEITKKEQKQQNAEYSPGAVRRCQNLTSIRGTADCLTIQDSLSSEKIFRSPAPARRDTGQSSDPGKISPPGELRLQLAGSTIETPDRPIGRCTKYYDPNDQEGRAGHKTQIRCPDWAAEGREKQIFEGQHNIYFLPGNIQGRFARFLHLAGCDVAQDCGTLRVWLEEDRPGFREKFVSPAELLRSRGSLPPWPGSTGLVPPRGGVAG</sequence>
<comment type="caution">
    <text evidence="2">The sequence shown here is derived from an EMBL/GenBank/DDBJ whole genome shotgun (WGS) entry which is preliminary data.</text>
</comment>
<keyword evidence="3" id="KW-1185">Reference proteome</keyword>
<dbReference type="EMBL" id="JABDTM020020586">
    <property type="protein sequence ID" value="KAH0816964.1"/>
    <property type="molecule type" value="Genomic_DNA"/>
</dbReference>
<feature type="region of interest" description="Disordered" evidence="1">
    <location>
        <begin position="568"/>
        <end position="587"/>
    </location>
</feature>
<accession>A0A8J6HLQ8</accession>
<feature type="compositionally biased region" description="Basic and acidic residues" evidence="1">
    <location>
        <begin position="249"/>
        <end position="263"/>
    </location>
</feature>
<dbReference type="Proteomes" id="UP000719412">
    <property type="component" value="Unassembled WGS sequence"/>
</dbReference>
<gene>
    <name evidence="2" type="ORF">GEV33_005827</name>
</gene>
<evidence type="ECO:0000313" key="3">
    <source>
        <dbReference type="Proteomes" id="UP000719412"/>
    </source>
</evidence>
<feature type="region of interest" description="Disordered" evidence="1">
    <location>
        <begin position="1"/>
        <end position="32"/>
    </location>
</feature>
<reference evidence="2" key="1">
    <citation type="journal article" date="2020" name="J Insects Food Feed">
        <title>The yellow mealworm (Tenebrio molitor) genome: a resource for the emerging insects as food and feed industry.</title>
        <authorList>
            <person name="Eriksson T."/>
            <person name="Andere A."/>
            <person name="Kelstrup H."/>
            <person name="Emery V."/>
            <person name="Picard C."/>
        </authorList>
    </citation>
    <scope>NUCLEOTIDE SEQUENCE</scope>
    <source>
        <strain evidence="2">Stoneville</strain>
        <tissue evidence="2">Whole head</tissue>
    </source>
</reference>
<feature type="region of interest" description="Disordered" evidence="1">
    <location>
        <begin position="233"/>
        <end position="293"/>
    </location>
</feature>
<name>A0A8J6HLQ8_TENMO</name>
<proteinExistence type="predicted"/>
<evidence type="ECO:0000313" key="2">
    <source>
        <dbReference type="EMBL" id="KAH0816964.1"/>
    </source>
</evidence>
<protein>
    <submittedName>
        <fullName evidence="2">Uncharacterized protein</fullName>
    </submittedName>
</protein>